<dbReference type="RefSeq" id="WP_013929965.1">
    <property type="nucleotide sequence ID" value="NC_015703.1"/>
</dbReference>
<keyword evidence="1" id="KW-0472">Membrane</keyword>
<dbReference type="AlphaFoldDB" id="A0A7U4E7Y2"/>
<feature type="transmembrane region" description="Helical" evidence="1">
    <location>
        <begin position="85"/>
        <end position="103"/>
    </location>
</feature>
<reference evidence="2 3" key="2">
    <citation type="journal article" date="2012" name="Stand. Genomic Sci.">
        <title>Complete genome sequence of the aquatic bacterium Runella slithyformis type strain (LSU 4(T)).</title>
        <authorList>
            <person name="Copeland A."/>
            <person name="Zhang X."/>
            <person name="Misra M."/>
            <person name="Lapidus A."/>
            <person name="Nolan M."/>
            <person name="Lucas S."/>
            <person name="Deshpande S."/>
            <person name="Cheng J.F."/>
            <person name="Tapia R."/>
            <person name="Goodwin L.A."/>
            <person name="Pitluck S."/>
            <person name="Liolios K."/>
            <person name="Pagani I."/>
            <person name="Ivanova N."/>
            <person name="Mikhailova N."/>
            <person name="Pati A."/>
            <person name="Chen A."/>
            <person name="Palaniappan K."/>
            <person name="Land M."/>
            <person name="Hauser L."/>
            <person name="Pan C."/>
            <person name="Jeffries C.D."/>
            <person name="Detter J.C."/>
            <person name="Brambilla E.M."/>
            <person name="Rohde M."/>
            <person name="Djao O.D."/>
            <person name="Goker M."/>
            <person name="Sikorski J."/>
            <person name="Tindall B.J."/>
            <person name="Woyke T."/>
            <person name="Bristow J."/>
            <person name="Eisen J.A."/>
            <person name="Markowitz V."/>
            <person name="Hugenholtz P."/>
            <person name="Kyrpides N.C."/>
            <person name="Klenk H.P."/>
            <person name="Mavromatis K."/>
        </authorList>
    </citation>
    <scope>NUCLEOTIDE SEQUENCE [LARGE SCALE GENOMIC DNA]</scope>
    <source>
        <strain evidence="3">ATCC 29530 / DSM 19594 / LMG 11500 / NCIMB 11436 / LSU 4</strain>
    </source>
</reference>
<dbReference type="EMBL" id="CP002859">
    <property type="protein sequence ID" value="AEI50669.1"/>
    <property type="molecule type" value="Genomic_DNA"/>
</dbReference>
<gene>
    <name evidence="2" type="ordered locus">Runsl_4331</name>
</gene>
<proteinExistence type="predicted"/>
<keyword evidence="3" id="KW-1185">Reference proteome</keyword>
<name>A0A7U4E7Y2_RUNSL</name>
<feature type="transmembrane region" description="Helical" evidence="1">
    <location>
        <begin position="17"/>
        <end position="37"/>
    </location>
</feature>
<accession>A0A7U4E7Y2</accession>
<evidence type="ECO:0000313" key="3">
    <source>
        <dbReference type="Proteomes" id="UP000000493"/>
    </source>
</evidence>
<dbReference type="KEGG" id="rsi:Runsl_4331"/>
<evidence type="ECO:0000313" key="2">
    <source>
        <dbReference type="EMBL" id="AEI50669.1"/>
    </source>
</evidence>
<evidence type="ECO:0000256" key="1">
    <source>
        <dbReference type="SAM" id="Phobius"/>
    </source>
</evidence>
<protein>
    <submittedName>
        <fullName evidence="2">Uncharacterized protein</fullName>
    </submittedName>
</protein>
<reference evidence="3" key="1">
    <citation type="submission" date="2011-06" db="EMBL/GenBank/DDBJ databases">
        <title>The complete genome of chromosome of Runella slithyformis DSM 19594.</title>
        <authorList>
            <consortium name="US DOE Joint Genome Institute (JGI-PGF)"/>
            <person name="Lucas S."/>
            <person name="Han J."/>
            <person name="Lapidus A."/>
            <person name="Bruce D."/>
            <person name="Goodwin L."/>
            <person name="Pitluck S."/>
            <person name="Peters L."/>
            <person name="Kyrpides N."/>
            <person name="Mavromatis K."/>
            <person name="Ivanova N."/>
            <person name="Ovchinnikova G."/>
            <person name="Zhang X."/>
            <person name="Misra M."/>
            <person name="Detter J.C."/>
            <person name="Tapia R."/>
            <person name="Han C."/>
            <person name="Land M."/>
            <person name="Hauser L."/>
            <person name="Markowitz V."/>
            <person name="Cheng J.-F."/>
            <person name="Hugenholtz P."/>
            <person name="Woyke T."/>
            <person name="Wu D."/>
            <person name="Tindall B."/>
            <person name="Faehrich R."/>
            <person name="Brambilla E."/>
            <person name="Klenk H.-P."/>
            <person name="Eisen J.A."/>
        </authorList>
    </citation>
    <scope>NUCLEOTIDE SEQUENCE [LARGE SCALE GENOMIC DNA]</scope>
    <source>
        <strain evidence="3">ATCC 29530 / DSM 19594 / LMG 11500 / NCIMB 11436 / LSU 4</strain>
    </source>
</reference>
<keyword evidence="1" id="KW-0812">Transmembrane</keyword>
<organism evidence="2 3">
    <name type="scientific">Runella slithyformis (strain ATCC 29530 / DSM 19594 / LMG 11500 / NCIMB 11436 / LSU 4)</name>
    <dbReference type="NCBI Taxonomy" id="761193"/>
    <lineage>
        <taxon>Bacteria</taxon>
        <taxon>Pseudomonadati</taxon>
        <taxon>Bacteroidota</taxon>
        <taxon>Cytophagia</taxon>
        <taxon>Cytophagales</taxon>
        <taxon>Spirosomataceae</taxon>
        <taxon>Runella</taxon>
    </lineage>
</organism>
<sequence>MADFSEPSSSLSNTSSFNWNALSNIITTVSNGVFGFFGKKEDTKQLKIENDTEEFIAELNTNVKIRENELKASQKKETISSITKVAIVFGGLFFLGFVLYLVFKRSDKPQVPVQAAVQAPIPLA</sequence>
<keyword evidence="1" id="KW-1133">Transmembrane helix</keyword>
<dbReference type="Proteomes" id="UP000000493">
    <property type="component" value="Chromosome"/>
</dbReference>